<dbReference type="EMBL" id="BK015800">
    <property type="protein sequence ID" value="DAE25714.1"/>
    <property type="molecule type" value="Genomic_DNA"/>
</dbReference>
<evidence type="ECO:0000313" key="1">
    <source>
        <dbReference type="EMBL" id="DAE25714.1"/>
    </source>
</evidence>
<proteinExistence type="predicted"/>
<organism evidence="1">
    <name type="scientific">Siphoviridae sp. ctC6Q17</name>
    <dbReference type="NCBI Taxonomy" id="2827271"/>
    <lineage>
        <taxon>Viruses</taxon>
        <taxon>Duplodnaviria</taxon>
        <taxon>Heunggongvirae</taxon>
        <taxon>Uroviricota</taxon>
        <taxon>Caudoviricetes</taxon>
    </lineage>
</organism>
<name>A0A8S5R3J3_9CAUD</name>
<sequence length="69" mass="8276">MIFVKQYFDGISYNATDWLNHEIELNKHCWSHKIVGYQLGMEDVATILVEWVGLTGNEFEEWEREDFSY</sequence>
<accession>A0A8S5R3J3</accession>
<reference evidence="1" key="1">
    <citation type="journal article" date="2021" name="Proc. Natl. Acad. Sci. U.S.A.">
        <title>A Catalog of Tens of Thousands of Viruses from Human Metagenomes Reveals Hidden Associations with Chronic Diseases.</title>
        <authorList>
            <person name="Tisza M.J."/>
            <person name="Buck C.B."/>
        </authorList>
    </citation>
    <scope>NUCLEOTIDE SEQUENCE</scope>
    <source>
        <strain evidence="1">CtC6Q17</strain>
    </source>
</reference>
<protein>
    <submittedName>
        <fullName evidence="1">Uncharacterized protein</fullName>
    </submittedName>
</protein>